<feature type="domain" description="Large ribosomal subunit protein uL11 C-terminal" evidence="8">
    <location>
        <begin position="81"/>
        <end position="148"/>
    </location>
</feature>
<feature type="domain" description="Large ribosomal subunit protein uL11 N-terminal" evidence="9">
    <location>
        <begin position="17"/>
        <end position="75"/>
    </location>
</feature>
<dbReference type="EMBL" id="KX765085">
    <property type="protein sequence ID" value="AOZ56171.1"/>
    <property type="molecule type" value="Genomic_DNA"/>
</dbReference>
<dbReference type="HAMAP" id="MF_00736">
    <property type="entry name" value="Ribosomal_uL11"/>
    <property type="match status" value="1"/>
</dbReference>
<dbReference type="Gene3D" id="3.30.1550.10">
    <property type="entry name" value="Ribosomal protein L11/L12, N-terminal domain"/>
    <property type="match status" value="1"/>
</dbReference>
<evidence type="ECO:0000256" key="7">
    <source>
        <dbReference type="RuleBase" id="RU003978"/>
    </source>
</evidence>
<dbReference type="InterPro" id="IPR036769">
    <property type="entry name" value="Ribosomal_uL11_C_sf"/>
</dbReference>
<dbReference type="AlphaFoldDB" id="A0A1L2JTC3"/>
<dbReference type="GO" id="GO:0006412">
    <property type="term" value="P:translation"/>
    <property type="evidence" value="ECO:0007669"/>
    <property type="project" value="UniProtKB-UniRule"/>
</dbReference>
<dbReference type="SUPFAM" id="SSF46906">
    <property type="entry name" value="Ribosomal protein L11, C-terminal domain"/>
    <property type="match status" value="1"/>
</dbReference>
<dbReference type="Pfam" id="PF00298">
    <property type="entry name" value="Ribosomal_L11"/>
    <property type="match status" value="1"/>
</dbReference>
<keyword evidence="2 6" id="KW-0699">rRNA-binding</keyword>
<comment type="subunit">
    <text evidence="6">Part of the ribosomal stalk of the 50S ribosomal subunit. Interacts with L10 and the large rRNA to form the base of the stalk. L10 forms an elongated spine to which L12 dimers bind in a sequential fashion forming a multimeric L10(L12)X complex.</text>
</comment>
<keyword evidence="3 6" id="KW-0694">RNA-binding</keyword>
<dbReference type="Gene3D" id="1.10.10.250">
    <property type="entry name" value="Ribosomal protein L11, C-terminal domain"/>
    <property type="match status" value="1"/>
</dbReference>
<evidence type="ECO:0000256" key="2">
    <source>
        <dbReference type="ARBA" id="ARBA00022730"/>
    </source>
</evidence>
<name>A0A1L2JTC3_9CREN</name>
<dbReference type="NCBIfam" id="NF002232">
    <property type="entry name" value="PRK01143.1"/>
    <property type="match status" value="1"/>
</dbReference>
<proteinExistence type="inferred from homology"/>
<dbReference type="CDD" id="cd00349">
    <property type="entry name" value="Ribosomal_L11"/>
    <property type="match status" value="1"/>
</dbReference>
<comment type="function">
    <text evidence="6">Forms part of the ribosomal stalk which helps the ribosome interact with GTP-bound translation factors.</text>
</comment>
<dbReference type="PROSITE" id="PS00359">
    <property type="entry name" value="RIBOSOMAL_L11"/>
    <property type="match status" value="1"/>
</dbReference>
<dbReference type="InterPro" id="IPR020784">
    <property type="entry name" value="Ribosomal_uL11_N"/>
</dbReference>
<accession>A0A1L2JTC3</accession>
<dbReference type="SUPFAM" id="SSF54747">
    <property type="entry name" value="Ribosomal L11/L12e N-terminal domain"/>
    <property type="match status" value="1"/>
</dbReference>
<evidence type="ECO:0000256" key="4">
    <source>
        <dbReference type="ARBA" id="ARBA00022980"/>
    </source>
</evidence>
<evidence type="ECO:0000256" key="5">
    <source>
        <dbReference type="ARBA" id="ARBA00023274"/>
    </source>
</evidence>
<organism evidence="10">
    <name type="scientific">uncultured korarchaeote</name>
    <dbReference type="NCBI Taxonomy" id="161241"/>
    <lineage>
        <taxon>Archaea</taxon>
        <taxon>Thermoproteota</taxon>
        <taxon>environmental samples</taxon>
    </lineage>
</organism>
<dbReference type="SMART" id="SM00649">
    <property type="entry name" value="RL11"/>
    <property type="match status" value="1"/>
</dbReference>
<dbReference type="PANTHER" id="PTHR11661:SF1">
    <property type="entry name" value="LARGE RIBOSOMAL SUBUNIT PROTEIN UL11M"/>
    <property type="match status" value="1"/>
</dbReference>
<evidence type="ECO:0000259" key="8">
    <source>
        <dbReference type="Pfam" id="PF00298"/>
    </source>
</evidence>
<reference evidence="10" key="1">
    <citation type="journal article" date="2017" name="Nature">
        <title>Metagenomic exploration of ASGARD archaea illuminates the origin of cellular complexity in eukaryotes.</title>
        <authorList>
            <person name="Zaremba-Niedzwiedzka K."/>
            <person name="Caceres E.F."/>
            <person name="Saw J.H.W."/>
            <person name="Backstrom D."/>
            <person name="Juzokaite L."/>
            <person name="Vancaester E."/>
            <person name="Seitz K.W."/>
            <person name="Anantharaman K."/>
            <person name="Starnawski P."/>
            <person name="Kjeldsen K.U."/>
            <person name="Stott M.B."/>
            <person name="Nunoura T."/>
            <person name="Banfield J.F."/>
            <person name="Schramm A."/>
            <person name="Baker B.J."/>
            <person name="Spang A."/>
            <person name="Ettema T.J.G."/>
        </authorList>
    </citation>
    <scope>NUCLEOTIDE SEQUENCE</scope>
    <source>
        <strain evidence="10">TIV_1</strain>
    </source>
</reference>
<protein>
    <recommendedName>
        <fullName evidence="6">Large ribosomal subunit protein uL11</fullName>
    </recommendedName>
</protein>
<evidence type="ECO:0000313" key="10">
    <source>
        <dbReference type="EMBL" id="AOZ56171.1"/>
    </source>
</evidence>
<dbReference type="GO" id="GO:0003735">
    <property type="term" value="F:structural constituent of ribosome"/>
    <property type="evidence" value="ECO:0007669"/>
    <property type="project" value="InterPro"/>
</dbReference>
<comment type="similarity">
    <text evidence="1 6 7">Belongs to the universal ribosomal protein uL11 family.</text>
</comment>
<evidence type="ECO:0000259" key="9">
    <source>
        <dbReference type="Pfam" id="PF03946"/>
    </source>
</evidence>
<dbReference type="InterPro" id="IPR000911">
    <property type="entry name" value="Ribosomal_uL11"/>
</dbReference>
<dbReference type="GO" id="GO:0015934">
    <property type="term" value="C:large ribosomal subunit"/>
    <property type="evidence" value="ECO:0007669"/>
    <property type="project" value="TreeGrafter"/>
</dbReference>
<keyword evidence="4 6" id="KW-0689">Ribosomal protein</keyword>
<evidence type="ECO:0000256" key="1">
    <source>
        <dbReference type="ARBA" id="ARBA00010537"/>
    </source>
</evidence>
<evidence type="ECO:0000256" key="6">
    <source>
        <dbReference type="HAMAP-Rule" id="MF_00736"/>
    </source>
</evidence>
<dbReference type="PANTHER" id="PTHR11661">
    <property type="entry name" value="60S RIBOSOMAL PROTEIN L12"/>
    <property type="match status" value="1"/>
</dbReference>
<keyword evidence="5 6" id="KW-0687">Ribonucleoprotein</keyword>
<dbReference type="Pfam" id="PF03946">
    <property type="entry name" value="Ribosomal_L11_N"/>
    <property type="match status" value="1"/>
</dbReference>
<evidence type="ECO:0000256" key="3">
    <source>
        <dbReference type="ARBA" id="ARBA00022884"/>
    </source>
</evidence>
<dbReference type="GO" id="GO:0070180">
    <property type="term" value="F:large ribosomal subunit rRNA binding"/>
    <property type="evidence" value="ECO:0007669"/>
    <property type="project" value="UniProtKB-UniRule"/>
</dbReference>
<dbReference type="InterPro" id="IPR020783">
    <property type="entry name" value="Ribosomal_uL11_C"/>
</dbReference>
<sequence length="172" mass="18564">MSNLKRGVKRLGKKKEVKVLIEGGKATPGPPLGPALGPYGVRMDLVVAEINKKTKEYAGMKVPVVVIVDIETRDFEVKVGVPPTSALILRELKAEKGSGAPGQEKSGDISFETVLKIAKIKMEQSTAYKLKSVVKEILGTCKSMGVTVEGMDPKEVIRKVDNGEYNGKLRGE</sequence>
<gene>
    <name evidence="6" type="primary">rpl11</name>
</gene>
<dbReference type="InterPro" id="IPR036796">
    <property type="entry name" value="Ribosomal_uL11_N_sf"/>
</dbReference>
<dbReference type="InterPro" id="IPR020785">
    <property type="entry name" value="Ribosomal_uL11_CS"/>
</dbReference>